<keyword evidence="6" id="KW-0677">Repeat</keyword>
<evidence type="ECO:0000256" key="9">
    <source>
        <dbReference type="PROSITE-ProRule" id="PRU01016"/>
    </source>
</evidence>
<comment type="subcellular location">
    <subcellularLocation>
        <location evidence="1">Nucleus</location>
    </subcellularLocation>
</comment>
<dbReference type="InterPro" id="IPR001025">
    <property type="entry name" value="BAH_dom"/>
</dbReference>
<keyword evidence="8" id="KW-0539">Nucleus</keyword>
<evidence type="ECO:0000256" key="4">
    <source>
        <dbReference type="ARBA" id="ARBA00022679"/>
    </source>
</evidence>
<evidence type="ECO:0000256" key="3">
    <source>
        <dbReference type="ARBA" id="ARBA00022603"/>
    </source>
</evidence>
<proteinExistence type="inferred from homology"/>
<keyword evidence="3 9" id="KW-0489">Methyltransferase</keyword>
<accession>A0ABR3F419</accession>
<evidence type="ECO:0000256" key="6">
    <source>
        <dbReference type="ARBA" id="ARBA00022737"/>
    </source>
</evidence>
<comment type="similarity">
    <text evidence="9">Belongs to the class I-like SAM-binding methyltransferase superfamily. C5-methyltransferase family.</text>
</comment>
<dbReference type="EC" id="2.1.1.37" evidence="2"/>
<keyword evidence="4 9" id="KW-0808">Transferase</keyword>
<dbReference type="InterPro" id="IPR001525">
    <property type="entry name" value="C5_MeTfrase"/>
</dbReference>
<dbReference type="InterPro" id="IPR029063">
    <property type="entry name" value="SAM-dependent_MTases_sf"/>
</dbReference>
<reference evidence="11 12" key="1">
    <citation type="submission" date="2024-02" db="EMBL/GenBank/DDBJ databases">
        <title>A draft genome for the cacao thread blight pathogen Marasmius crinis-equi.</title>
        <authorList>
            <person name="Cohen S.P."/>
            <person name="Baruah I.K."/>
            <person name="Amoako-Attah I."/>
            <person name="Bukari Y."/>
            <person name="Meinhardt L.W."/>
            <person name="Bailey B.A."/>
        </authorList>
    </citation>
    <scope>NUCLEOTIDE SEQUENCE [LARGE SCALE GENOMIC DNA]</scope>
    <source>
        <strain evidence="11 12">GH-76</strain>
    </source>
</reference>
<evidence type="ECO:0000256" key="7">
    <source>
        <dbReference type="ARBA" id="ARBA00023125"/>
    </source>
</evidence>
<dbReference type="PANTHER" id="PTHR10629">
    <property type="entry name" value="CYTOSINE-SPECIFIC METHYLTRANSFERASE"/>
    <property type="match status" value="1"/>
</dbReference>
<evidence type="ECO:0000259" key="10">
    <source>
        <dbReference type="PROSITE" id="PS51038"/>
    </source>
</evidence>
<dbReference type="PROSITE" id="PS51038">
    <property type="entry name" value="BAH"/>
    <property type="match status" value="1"/>
</dbReference>
<evidence type="ECO:0000313" key="12">
    <source>
        <dbReference type="Proteomes" id="UP001465976"/>
    </source>
</evidence>
<dbReference type="InterPro" id="IPR022702">
    <property type="entry name" value="Cytosine_MeTrfase1_RFD"/>
</dbReference>
<dbReference type="Gene3D" id="3.40.50.150">
    <property type="entry name" value="Vaccinia Virus protein VP39"/>
    <property type="match status" value="1"/>
</dbReference>
<dbReference type="Gene3D" id="2.30.30.490">
    <property type="match status" value="2"/>
</dbReference>
<evidence type="ECO:0000256" key="8">
    <source>
        <dbReference type="ARBA" id="ARBA00023242"/>
    </source>
</evidence>
<dbReference type="SUPFAM" id="SSF53335">
    <property type="entry name" value="S-adenosyl-L-methionine-dependent methyltransferases"/>
    <property type="match status" value="1"/>
</dbReference>
<keyword evidence="12" id="KW-1185">Reference proteome</keyword>
<dbReference type="InterPro" id="IPR050390">
    <property type="entry name" value="C5-Methyltransferase"/>
</dbReference>
<dbReference type="InterPro" id="IPR043151">
    <property type="entry name" value="BAH_sf"/>
</dbReference>
<dbReference type="PANTHER" id="PTHR10629:SF52">
    <property type="entry name" value="DNA (CYTOSINE-5)-METHYLTRANSFERASE 1"/>
    <property type="match status" value="1"/>
</dbReference>
<dbReference type="PRINTS" id="PR00105">
    <property type="entry name" value="C5METTRFRASE"/>
</dbReference>
<comment type="caution">
    <text evidence="9">Lacks conserved residue(s) required for the propagation of feature annotation.</text>
</comment>
<dbReference type="Pfam" id="PF00145">
    <property type="entry name" value="DNA_methylase"/>
    <property type="match status" value="1"/>
</dbReference>
<evidence type="ECO:0000256" key="5">
    <source>
        <dbReference type="ARBA" id="ARBA00022691"/>
    </source>
</evidence>
<protein>
    <recommendedName>
        <fullName evidence="2">DNA (cytosine-5-)-methyltransferase</fullName>
        <ecNumber evidence="2">2.1.1.37</ecNumber>
    </recommendedName>
</protein>
<comment type="caution">
    <text evidence="11">The sequence shown here is derived from an EMBL/GenBank/DDBJ whole genome shotgun (WGS) entry which is preliminary data.</text>
</comment>
<organism evidence="11 12">
    <name type="scientific">Marasmius crinis-equi</name>
    <dbReference type="NCBI Taxonomy" id="585013"/>
    <lineage>
        <taxon>Eukaryota</taxon>
        <taxon>Fungi</taxon>
        <taxon>Dikarya</taxon>
        <taxon>Basidiomycota</taxon>
        <taxon>Agaricomycotina</taxon>
        <taxon>Agaricomycetes</taxon>
        <taxon>Agaricomycetidae</taxon>
        <taxon>Agaricales</taxon>
        <taxon>Marasmiineae</taxon>
        <taxon>Marasmiaceae</taxon>
        <taxon>Marasmius</taxon>
    </lineage>
</organism>
<keyword evidence="7" id="KW-0238">DNA-binding</keyword>
<feature type="domain" description="BAH" evidence="10">
    <location>
        <begin position="513"/>
        <end position="634"/>
    </location>
</feature>
<sequence>MVSGKRRRPATPRNLWTPLAESFEREGEDLVLAGETAEDDDERDFEEGQLTVRKLRDFAFFDARDNVMVPLDIIERDCTKPVEAAGFVSPCFEGDEDEEVEVEEPDLKRYVALGAIERFWLDYTVENGAIWIETYYSWYILEDPSTAYTEIYNHFLKPHRIAQFALSSALQNPNEDYEVFVQRLRSRNGWKESDLWASSSIIRDALETEAYGVMSSVLLRLFPNTSEEPFSHKPSSSPRFRHRVRKDVLCSTDSDARKHVTATTVTPLVATLAEGLVPEVLQVIGRKPSSKCRPNRFQQDELPKLLANARDMSRIVSLDGDGVDGFYSQVTVGREKFKVGDVILIPRYPNDERPVEPHHIFADHFWFAKLMHFRVDGSKGKIAHIQWLNHGSHIDIGEIAHPYELFIDQTCTDLEPLTKLAGRVVVKSIPGIEEIPNNKFFVRYCTQSFSTGTATSSPCMTSLNHEALELAATLSLIPPPDNCPVCVHKGQRQSESSVAKAIASGRGFAYQGESYHLYDFVLYASGSGPANIGQIVKIYPDSSATVYKIKLVQLGRIREVVGVPSECVIDSERHLFITSNTKRIRPADIVRPCYMFPHRLLREGYLEDWLHLSPYHFFFKHSFPTPNRPSWSNRCPLPKPVSCKECVDKSVRTFGEHRDFVATRKGNKQSTLDLFGGCGALGLGFAEGSEALEVTHAIEILPSSAKTYQRNSPHTKVYNQCVNTILRYAIKEHSGHSPKPPEQLFDKTTAVPPPPKPGDVDVVVAGFPWFKQAGNVKSNLILNALSWIDFLKPKFCLFENVPAFKDEKLNVPYAQRNGIHGEIQGGYFKLLLRALLDMGYQVRHGILQAGEFGTPQSRSRFFLIAAKRDLELPEFPTPTHLFPANTSTSVASRLPHHPVTINDAIDDLPPFDWKDPDDADNREYDDRDGRHFPIFESTGARCGFEGVVAYAHPTPRTRFQKQARRNPATDLQHFTKVLKREHIRRQAFDTAL</sequence>
<evidence type="ECO:0000313" key="11">
    <source>
        <dbReference type="EMBL" id="KAL0569980.1"/>
    </source>
</evidence>
<dbReference type="Pfam" id="PF12047">
    <property type="entry name" value="DNMT1-RFD"/>
    <property type="match status" value="1"/>
</dbReference>
<evidence type="ECO:0000256" key="1">
    <source>
        <dbReference type="ARBA" id="ARBA00004123"/>
    </source>
</evidence>
<evidence type="ECO:0000256" key="2">
    <source>
        <dbReference type="ARBA" id="ARBA00011975"/>
    </source>
</evidence>
<dbReference type="PROSITE" id="PS51679">
    <property type="entry name" value="SAM_MT_C5"/>
    <property type="match status" value="1"/>
</dbReference>
<keyword evidence="5 9" id="KW-0949">S-adenosyl-L-methionine</keyword>
<dbReference type="PIRSF" id="PIRSF037404">
    <property type="entry name" value="DNMT1"/>
    <property type="match status" value="1"/>
</dbReference>
<name>A0ABR3F419_9AGAR</name>
<gene>
    <name evidence="11" type="ORF">V5O48_011973</name>
</gene>
<dbReference type="Proteomes" id="UP001465976">
    <property type="component" value="Unassembled WGS sequence"/>
</dbReference>
<dbReference type="EMBL" id="JBAHYK010001014">
    <property type="protein sequence ID" value="KAL0569980.1"/>
    <property type="molecule type" value="Genomic_DNA"/>
</dbReference>